<organism evidence="2 3">
    <name type="scientific">Sporothrix brasiliensis 5110</name>
    <dbReference type="NCBI Taxonomy" id="1398154"/>
    <lineage>
        <taxon>Eukaryota</taxon>
        <taxon>Fungi</taxon>
        <taxon>Dikarya</taxon>
        <taxon>Ascomycota</taxon>
        <taxon>Pezizomycotina</taxon>
        <taxon>Sordariomycetes</taxon>
        <taxon>Sordariomycetidae</taxon>
        <taxon>Ophiostomatales</taxon>
        <taxon>Ophiostomataceae</taxon>
        <taxon>Sporothrix</taxon>
    </lineage>
</organism>
<dbReference type="HOGENOM" id="CLU_467824_0_0_1"/>
<name>A0A0C2EU61_9PEZI</name>
<dbReference type="EMBL" id="AWTV01000008">
    <property type="protein sequence ID" value="KIH90084.1"/>
    <property type="molecule type" value="Genomic_DNA"/>
</dbReference>
<dbReference type="VEuPathDB" id="FungiDB:SPBR_00497"/>
<dbReference type="RefSeq" id="XP_040618094.1">
    <property type="nucleotide sequence ID" value="XM_040758816.1"/>
</dbReference>
<evidence type="ECO:0000313" key="2">
    <source>
        <dbReference type="EMBL" id="KIH90084.1"/>
    </source>
</evidence>
<reference evidence="2 3" key="1">
    <citation type="journal article" date="2014" name="BMC Genomics">
        <title>Comparative genomics of the major fungal agents of human and animal Sporotrichosis: Sporothrix schenckii and Sporothrix brasiliensis.</title>
        <authorList>
            <person name="Teixeira M.M."/>
            <person name="de Almeida L.G."/>
            <person name="Kubitschek-Barreira P."/>
            <person name="Alves F.L."/>
            <person name="Kioshima E.S."/>
            <person name="Abadio A.K."/>
            <person name="Fernandes L."/>
            <person name="Derengowski L.S."/>
            <person name="Ferreira K.S."/>
            <person name="Souza R.C."/>
            <person name="Ruiz J.C."/>
            <person name="de Andrade N.C."/>
            <person name="Paes H.C."/>
            <person name="Nicola A.M."/>
            <person name="Albuquerque P."/>
            <person name="Gerber A.L."/>
            <person name="Martins V.P."/>
            <person name="Peconick L.D."/>
            <person name="Neto A.V."/>
            <person name="Chaucanez C.B."/>
            <person name="Silva P.A."/>
            <person name="Cunha O.L."/>
            <person name="de Oliveira F.F."/>
            <person name="dos Santos T.C."/>
            <person name="Barros A.L."/>
            <person name="Soares M.A."/>
            <person name="de Oliveira L.M."/>
            <person name="Marini M.M."/>
            <person name="Villalobos-Duno H."/>
            <person name="Cunha M.M."/>
            <person name="de Hoog S."/>
            <person name="da Silveira J.F."/>
            <person name="Henrissat B."/>
            <person name="Nino-Vega G.A."/>
            <person name="Cisalpino P.S."/>
            <person name="Mora-Montes H.M."/>
            <person name="Almeida S.R."/>
            <person name="Stajich J.E."/>
            <person name="Lopes-Bezerra L.M."/>
            <person name="Vasconcelos A.T."/>
            <person name="Felipe M.S."/>
        </authorList>
    </citation>
    <scope>NUCLEOTIDE SEQUENCE [LARGE SCALE GENOMIC DNA]</scope>
    <source>
        <strain evidence="2 3">5110</strain>
    </source>
</reference>
<evidence type="ECO:0000256" key="1">
    <source>
        <dbReference type="SAM" id="MobiDB-lite"/>
    </source>
</evidence>
<accession>A0A0C2EU61</accession>
<feature type="compositionally biased region" description="Low complexity" evidence="1">
    <location>
        <begin position="249"/>
        <end position="265"/>
    </location>
</feature>
<evidence type="ECO:0008006" key="4">
    <source>
        <dbReference type="Google" id="ProtNLM"/>
    </source>
</evidence>
<dbReference type="AlphaFoldDB" id="A0A0C2EU61"/>
<protein>
    <recommendedName>
        <fullName evidence="4">RRM domain-containing protein</fullName>
    </recommendedName>
</protein>
<feature type="region of interest" description="Disordered" evidence="1">
    <location>
        <begin position="181"/>
        <end position="203"/>
    </location>
</feature>
<keyword evidence="3" id="KW-1185">Reference proteome</keyword>
<dbReference type="GeneID" id="63673737"/>
<gene>
    <name evidence="2" type="ORF">SPBR_00497</name>
</gene>
<dbReference type="OrthoDB" id="3508416at2759"/>
<feature type="compositionally biased region" description="Low complexity" evidence="1">
    <location>
        <begin position="469"/>
        <end position="489"/>
    </location>
</feature>
<comment type="caution">
    <text evidence="2">The sequence shown here is derived from an EMBL/GenBank/DDBJ whole genome shotgun (WGS) entry which is preliminary data.</text>
</comment>
<evidence type="ECO:0000313" key="3">
    <source>
        <dbReference type="Proteomes" id="UP000031575"/>
    </source>
</evidence>
<dbReference type="Proteomes" id="UP000031575">
    <property type="component" value="Unassembled WGS sequence"/>
</dbReference>
<proteinExistence type="predicted"/>
<feature type="region of interest" description="Disordered" evidence="1">
    <location>
        <begin position="461"/>
        <end position="493"/>
    </location>
</feature>
<sequence>MVPKIAELWPRPASEASSSSFWLDDYWNAAVADCDDPDEDDDFTFFPRQTDDQPYHKQNNLVLPPTWLPGVLDDDGVEPVPWPTTSRQSRLSCHSSSFHYLTAQQKAAQVALRDERLHWTEAIPGEPQVMCQYQRQYQLRLHQQQLQQQPQLNPPVVAPPSTTAPAVTKTFKPMQMVFREHRRTSASSTGTSNSGGTGTGTATTAMTAATTDTAFRDAIMHQQTPAATIVATARRGSSSSASQYPQFRPPLSSSPSPPSAASMASLDGSAPVLPLEEQVFRRQQGISLNYRGDIRNPHNRGDHVPAHLNTSLFLMGLPPQATVGDLLHAVAALGPTGRVYAASVNPSDPARRLPLAAAKISFFTRQQAERLKALIDAQQLVLLDSRTAGAAHPSAGGGGGRPFPIRCAWNRDKKPPRQCVQASECRVLRIRGPADVVNFEALAAYFDEKFRYELQDVRVVPSPAANGDSSSSRGSSSSSGSRSNRPSSGGALGDEQTMEWRFASFQSQAIAAKMALNQERKMVRVEYGRDPCEWGECS</sequence>
<feature type="region of interest" description="Disordered" evidence="1">
    <location>
        <begin position="230"/>
        <end position="265"/>
    </location>
</feature>